<name>A0A5D4R4C3_9BACI</name>
<dbReference type="Proteomes" id="UP000322139">
    <property type="component" value="Unassembled WGS sequence"/>
</dbReference>
<proteinExistence type="predicted"/>
<feature type="compositionally biased region" description="Basic and acidic residues" evidence="1">
    <location>
        <begin position="1"/>
        <end position="16"/>
    </location>
</feature>
<feature type="region of interest" description="Disordered" evidence="1">
    <location>
        <begin position="1"/>
        <end position="69"/>
    </location>
</feature>
<evidence type="ECO:0000313" key="3">
    <source>
        <dbReference type="Proteomes" id="UP000322139"/>
    </source>
</evidence>
<organism evidence="2 3">
    <name type="scientific">Bacillus infantis</name>
    <dbReference type="NCBI Taxonomy" id="324767"/>
    <lineage>
        <taxon>Bacteria</taxon>
        <taxon>Bacillati</taxon>
        <taxon>Bacillota</taxon>
        <taxon>Bacilli</taxon>
        <taxon>Bacillales</taxon>
        <taxon>Bacillaceae</taxon>
        <taxon>Bacillus</taxon>
    </lineage>
</organism>
<reference evidence="2 3" key="1">
    <citation type="submission" date="2019-08" db="EMBL/GenBank/DDBJ databases">
        <title>Bacillus genomes from the desert of Cuatro Cienegas, Coahuila.</title>
        <authorList>
            <person name="Olmedo-Alvarez G."/>
        </authorList>
    </citation>
    <scope>NUCLEOTIDE SEQUENCE [LARGE SCALE GENOMIC DNA]</scope>
    <source>
        <strain evidence="2 3">CH446_14T</strain>
    </source>
</reference>
<sequence>MDTDSREEKQHSELDGFSRFMFGPRQRIQDDSMANEASESKGASVRPTGDWILGGPERKPANGREDAREPGQIEKILDGVDLGQLMDNIDTLMTSAGQLKPLFKKVTPLFQQLLKKG</sequence>
<dbReference type="RefSeq" id="WP_148975804.1">
    <property type="nucleotide sequence ID" value="NZ_JBNIKU010000002.1"/>
</dbReference>
<feature type="compositionally biased region" description="Basic and acidic residues" evidence="1">
    <location>
        <begin position="56"/>
        <end position="69"/>
    </location>
</feature>
<dbReference type="EMBL" id="VTER01000008">
    <property type="protein sequence ID" value="TYS46217.1"/>
    <property type="molecule type" value="Genomic_DNA"/>
</dbReference>
<gene>
    <name evidence="2" type="ORF">FZD51_16690</name>
</gene>
<accession>A0A5D4R4C3</accession>
<comment type="caution">
    <text evidence="2">The sequence shown here is derived from an EMBL/GenBank/DDBJ whole genome shotgun (WGS) entry which is preliminary data.</text>
</comment>
<evidence type="ECO:0000256" key="1">
    <source>
        <dbReference type="SAM" id="MobiDB-lite"/>
    </source>
</evidence>
<protein>
    <submittedName>
        <fullName evidence="2">Uncharacterized protein</fullName>
    </submittedName>
</protein>
<dbReference type="AlphaFoldDB" id="A0A5D4R4C3"/>
<evidence type="ECO:0000313" key="2">
    <source>
        <dbReference type="EMBL" id="TYS46217.1"/>
    </source>
</evidence>